<feature type="compositionally biased region" description="Polar residues" evidence="1">
    <location>
        <begin position="354"/>
        <end position="372"/>
    </location>
</feature>
<sequence>MAAQEDHQRHLSRSIVRTPTPPLSPVAIQVTPSSNSNSQFHSQPLTPNAHLAPAKYFYNRAATPSFASTSFGPSSTTSTTAVPTPVELPALPAPPLETETWGDLSPSAIESFDLGTLRSKLTLANQLIKTLSSSLSSLRTTATHYTLQHKLLMLENSEAAARHQVESDITRREVEVLRLDQGSWSTNQQAALAEENELYKRRLRRAKRSLREYREDLGELRDENEKLKKRIRDNRQHQHQLEVSRSPGCPTSSSATADHQQLTTRRDDGHRGPSRVPGLRNAPESDTNNEDDGLAALGLLASQVLSQEMVEEDHSDHRHHHHRHHHHHNHNDNSNQQNSHPRPRKPRKQHHLPSITTTLPSSANSSQNTRPSLLSPLAFTSSSSAHQKRRRSRSRDSTISASEGEDKPEPSKRRARVPLPPPRPVIDRLGNSPEKKKQKRGIAHTPPPRKLPPGATPVSPPHRDKDRDRAPVLP</sequence>
<dbReference type="OrthoDB" id="5404651at2759"/>
<feature type="compositionally biased region" description="Pro residues" evidence="1">
    <location>
        <begin position="445"/>
        <end position="460"/>
    </location>
</feature>
<dbReference type="EMBL" id="NESQ01000048">
    <property type="protein sequence ID" value="PUU81226.1"/>
    <property type="molecule type" value="Genomic_DNA"/>
</dbReference>
<dbReference type="STRING" id="42251.A0A2T7A0H3"/>
<reference evidence="2 3" key="1">
    <citation type="submission" date="2017-04" db="EMBL/GenBank/DDBJ databases">
        <title>Draft genome sequence of Tuber borchii Vittad., a whitish edible truffle.</title>
        <authorList>
            <consortium name="DOE Joint Genome Institute"/>
            <person name="Murat C."/>
            <person name="Kuo A."/>
            <person name="Barry K.W."/>
            <person name="Clum A."/>
            <person name="Dockter R.B."/>
            <person name="Fauchery L."/>
            <person name="Iotti M."/>
            <person name="Kohler A."/>
            <person name="Labutti K."/>
            <person name="Lindquist E.A."/>
            <person name="Lipzen A."/>
            <person name="Ohm R.A."/>
            <person name="Wang M."/>
            <person name="Grigoriev I.V."/>
            <person name="Zambonelli A."/>
            <person name="Martin F.M."/>
        </authorList>
    </citation>
    <scope>NUCLEOTIDE SEQUENCE [LARGE SCALE GENOMIC DNA]</scope>
    <source>
        <strain evidence="2 3">Tbo3840</strain>
    </source>
</reference>
<accession>A0A2T7A0H3</accession>
<feature type="compositionally biased region" description="Polar residues" evidence="1">
    <location>
        <begin position="249"/>
        <end position="263"/>
    </location>
</feature>
<protein>
    <submittedName>
        <fullName evidence="2">Uncharacterized protein</fullName>
    </submittedName>
</protein>
<feature type="region of interest" description="Disordered" evidence="1">
    <location>
        <begin position="309"/>
        <end position="474"/>
    </location>
</feature>
<evidence type="ECO:0000256" key="1">
    <source>
        <dbReference type="SAM" id="MobiDB-lite"/>
    </source>
</evidence>
<gene>
    <name evidence="2" type="ORF">B9Z19DRAFT_1077608</name>
</gene>
<comment type="caution">
    <text evidence="2">The sequence shown here is derived from an EMBL/GenBank/DDBJ whole genome shotgun (WGS) entry which is preliminary data.</text>
</comment>
<feature type="region of interest" description="Disordered" evidence="1">
    <location>
        <begin position="1"/>
        <end position="42"/>
    </location>
</feature>
<keyword evidence="3" id="KW-1185">Reference proteome</keyword>
<feature type="compositionally biased region" description="Basic residues" evidence="1">
    <location>
        <begin position="341"/>
        <end position="351"/>
    </location>
</feature>
<dbReference type="Proteomes" id="UP000244722">
    <property type="component" value="Unassembled WGS sequence"/>
</dbReference>
<evidence type="ECO:0000313" key="3">
    <source>
        <dbReference type="Proteomes" id="UP000244722"/>
    </source>
</evidence>
<feature type="compositionally biased region" description="Basic and acidic residues" evidence="1">
    <location>
        <begin position="233"/>
        <end position="242"/>
    </location>
</feature>
<feature type="compositionally biased region" description="Basic and acidic residues" evidence="1">
    <location>
        <begin position="461"/>
        <end position="474"/>
    </location>
</feature>
<evidence type="ECO:0000313" key="2">
    <source>
        <dbReference type="EMBL" id="PUU81226.1"/>
    </source>
</evidence>
<name>A0A2T7A0H3_TUBBO</name>
<feature type="compositionally biased region" description="Basic residues" evidence="1">
    <location>
        <begin position="317"/>
        <end position="329"/>
    </location>
</feature>
<organism evidence="2 3">
    <name type="scientific">Tuber borchii</name>
    <name type="common">White truffle</name>
    <dbReference type="NCBI Taxonomy" id="42251"/>
    <lineage>
        <taxon>Eukaryota</taxon>
        <taxon>Fungi</taxon>
        <taxon>Dikarya</taxon>
        <taxon>Ascomycota</taxon>
        <taxon>Pezizomycotina</taxon>
        <taxon>Pezizomycetes</taxon>
        <taxon>Pezizales</taxon>
        <taxon>Tuberaceae</taxon>
        <taxon>Tuber</taxon>
    </lineage>
</organism>
<dbReference type="AlphaFoldDB" id="A0A2T7A0H3"/>
<feature type="region of interest" description="Disordered" evidence="1">
    <location>
        <begin position="229"/>
        <end position="292"/>
    </location>
</feature>
<proteinExistence type="predicted"/>
<feature type="compositionally biased region" description="Polar residues" evidence="1">
    <location>
        <begin position="30"/>
        <end position="42"/>
    </location>
</feature>